<organism evidence="1 2">
    <name type="scientific">Romanomermis culicivorax</name>
    <name type="common">Nematode worm</name>
    <dbReference type="NCBI Taxonomy" id="13658"/>
    <lineage>
        <taxon>Eukaryota</taxon>
        <taxon>Metazoa</taxon>
        <taxon>Ecdysozoa</taxon>
        <taxon>Nematoda</taxon>
        <taxon>Enoplea</taxon>
        <taxon>Dorylaimia</taxon>
        <taxon>Mermithida</taxon>
        <taxon>Mermithoidea</taxon>
        <taxon>Mermithidae</taxon>
        <taxon>Romanomermis</taxon>
    </lineage>
</organism>
<evidence type="ECO:0000313" key="1">
    <source>
        <dbReference type="Proteomes" id="UP000887565"/>
    </source>
</evidence>
<name>A0A915KN62_ROMCU</name>
<dbReference type="WBParaSite" id="nRc.2.0.1.t39479-RA">
    <property type="protein sequence ID" value="nRc.2.0.1.t39479-RA"/>
    <property type="gene ID" value="nRc.2.0.1.g39479"/>
</dbReference>
<sequence>MSLTFGLSGHSHDLCVLAPQLEQRFNDKAISSGRRVPFKRANWRSCSLRKSFSPSGTSKFYETGYTKKAEEETLIMHLTLALEDVG</sequence>
<accession>A0A915KN62</accession>
<proteinExistence type="predicted"/>
<reference evidence="2" key="1">
    <citation type="submission" date="2022-11" db="UniProtKB">
        <authorList>
            <consortium name="WormBaseParasite"/>
        </authorList>
    </citation>
    <scope>IDENTIFICATION</scope>
</reference>
<dbReference type="Proteomes" id="UP000887565">
    <property type="component" value="Unplaced"/>
</dbReference>
<keyword evidence="1" id="KW-1185">Reference proteome</keyword>
<evidence type="ECO:0000313" key="2">
    <source>
        <dbReference type="WBParaSite" id="nRc.2.0.1.t39479-RA"/>
    </source>
</evidence>
<protein>
    <submittedName>
        <fullName evidence="2">Uncharacterized protein</fullName>
    </submittedName>
</protein>
<dbReference type="AlphaFoldDB" id="A0A915KN62"/>